<organism evidence="1 2">
    <name type="scientific">Euphydryas editha</name>
    <name type="common">Edith's checkerspot</name>
    <dbReference type="NCBI Taxonomy" id="104508"/>
    <lineage>
        <taxon>Eukaryota</taxon>
        <taxon>Metazoa</taxon>
        <taxon>Ecdysozoa</taxon>
        <taxon>Arthropoda</taxon>
        <taxon>Hexapoda</taxon>
        <taxon>Insecta</taxon>
        <taxon>Pterygota</taxon>
        <taxon>Neoptera</taxon>
        <taxon>Endopterygota</taxon>
        <taxon>Lepidoptera</taxon>
        <taxon>Glossata</taxon>
        <taxon>Ditrysia</taxon>
        <taxon>Papilionoidea</taxon>
        <taxon>Nymphalidae</taxon>
        <taxon>Nymphalinae</taxon>
        <taxon>Euphydryas</taxon>
    </lineage>
</organism>
<accession>A0AAU9V4Y6</accession>
<dbReference type="EMBL" id="CAKOGL010000029">
    <property type="protein sequence ID" value="CAH2106362.1"/>
    <property type="molecule type" value="Genomic_DNA"/>
</dbReference>
<keyword evidence="2" id="KW-1185">Reference proteome</keyword>
<sequence>MPCRPIGDAQSYLSVVNLVFTFGTHWFTLGEVHFHLSGYVNKQNCRIWVSENPRRIVEKSLHAELVIVVLFGLES</sequence>
<reference evidence="1" key="1">
    <citation type="submission" date="2022-03" db="EMBL/GenBank/DDBJ databases">
        <authorList>
            <person name="Tunstrom K."/>
        </authorList>
    </citation>
    <scope>NUCLEOTIDE SEQUENCE</scope>
</reference>
<dbReference type="AlphaFoldDB" id="A0AAU9V4Y6"/>
<protein>
    <submittedName>
        <fullName evidence="1">Uncharacterized protein</fullName>
    </submittedName>
</protein>
<proteinExistence type="predicted"/>
<comment type="caution">
    <text evidence="1">The sequence shown here is derived from an EMBL/GenBank/DDBJ whole genome shotgun (WGS) entry which is preliminary data.</text>
</comment>
<gene>
    <name evidence="1" type="ORF">EEDITHA_LOCUS20505</name>
</gene>
<dbReference type="Proteomes" id="UP001153954">
    <property type="component" value="Unassembled WGS sequence"/>
</dbReference>
<evidence type="ECO:0000313" key="2">
    <source>
        <dbReference type="Proteomes" id="UP001153954"/>
    </source>
</evidence>
<name>A0AAU9V4Y6_EUPED</name>
<evidence type="ECO:0000313" key="1">
    <source>
        <dbReference type="EMBL" id="CAH2106362.1"/>
    </source>
</evidence>